<dbReference type="PANTHER" id="PTHR43638:SF3">
    <property type="entry name" value="ALDEHYDE REDUCTASE"/>
    <property type="match status" value="1"/>
</dbReference>
<dbReference type="HOGENOM" id="CLU_023205_2_3_7"/>
<dbReference type="PRINTS" id="PR00069">
    <property type="entry name" value="ALDKETRDTASE"/>
</dbReference>
<evidence type="ECO:0000256" key="2">
    <source>
        <dbReference type="PIRSR" id="PIRSR000097-2"/>
    </source>
</evidence>
<dbReference type="Pfam" id="PF00248">
    <property type="entry name" value="Aldo_ket_red"/>
    <property type="match status" value="1"/>
</dbReference>
<dbReference type="InterPro" id="IPR020471">
    <property type="entry name" value="AKR"/>
</dbReference>
<dbReference type="PIRSF" id="PIRSF000097">
    <property type="entry name" value="AKR"/>
    <property type="match status" value="1"/>
</dbReference>
<dbReference type="Gene3D" id="3.20.20.100">
    <property type="entry name" value="NADP-dependent oxidoreductase domain"/>
    <property type="match status" value="1"/>
</dbReference>
<dbReference type="EMBL" id="AZHW01001264">
    <property type="protein sequence ID" value="ETW93295.1"/>
    <property type="molecule type" value="Genomic_DNA"/>
</dbReference>
<feature type="domain" description="NADP-dependent oxidoreductase" evidence="4">
    <location>
        <begin position="27"/>
        <end position="265"/>
    </location>
</feature>
<evidence type="ECO:0000256" key="3">
    <source>
        <dbReference type="PIRSR" id="PIRSR000097-3"/>
    </source>
</evidence>
<evidence type="ECO:0000313" key="6">
    <source>
        <dbReference type="Proteomes" id="UP000019141"/>
    </source>
</evidence>
<evidence type="ECO:0000313" key="5">
    <source>
        <dbReference type="EMBL" id="ETW93295.1"/>
    </source>
</evidence>
<reference evidence="5 6" key="1">
    <citation type="journal article" date="2014" name="Nature">
        <title>An environmental bacterial taxon with a large and distinct metabolic repertoire.</title>
        <authorList>
            <person name="Wilson M.C."/>
            <person name="Mori T."/>
            <person name="Ruckert C."/>
            <person name="Uria A.R."/>
            <person name="Helf M.J."/>
            <person name="Takada K."/>
            <person name="Gernert C."/>
            <person name="Steffens U.A."/>
            <person name="Heycke N."/>
            <person name="Schmitt S."/>
            <person name="Rinke C."/>
            <person name="Helfrich E.J."/>
            <person name="Brachmann A.O."/>
            <person name="Gurgui C."/>
            <person name="Wakimoto T."/>
            <person name="Kracht M."/>
            <person name="Crusemann M."/>
            <person name="Hentschel U."/>
            <person name="Abe I."/>
            <person name="Matsunaga S."/>
            <person name="Kalinowski J."/>
            <person name="Takeyama H."/>
            <person name="Piel J."/>
        </authorList>
    </citation>
    <scope>NUCLEOTIDE SEQUENCE [LARGE SCALE GENOMIC DNA]</scope>
    <source>
        <strain evidence="6">TSY1</strain>
    </source>
</reference>
<organism evidence="5 6">
    <name type="scientific">Entotheonella factor</name>
    <dbReference type="NCBI Taxonomy" id="1429438"/>
    <lineage>
        <taxon>Bacteria</taxon>
        <taxon>Pseudomonadati</taxon>
        <taxon>Nitrospinota/Tectimicrobiota group</taxon>
        <taxon>Candidatus Tectimicrobiota</taxon>
        <taxon>Candidatus Entotheonellia</taxon>
        <taxon>Candidatus Entotheonellales</taxon>
        <taxon>Candidatus Entotheonellaceae</taxon>
        <taxon>Candidatus Entotheonella</taxon>
    </lineage>
</organism>
<dbReference type="AlphaFoldDB" id="W4L6L4"/>
<accession>W4L6L4</accession>
<feature type="active site" description="Proton donor" evidence="1">
    <location>
        <position position="47"/>
    </location>
</feature>
<feature type="site" description="Lowers pKa of active site Tyr" evidence="3">
    <location>
        <position position="69"/>
    </location>
</feature>
<dbReference type="GO" id="GO:0016491">
    <property type="term" value="F:oxidoreductase activity"/>
    <property type="evidence" value="ECO:0007669"/>
    <property type="project" value="InterPro"/>
</dbReference>
<dbReference type="InterPro" id="IPR018170">
    <property type="entry name" value="Aldo/ket_reductase_CS"/>
</dbReference>
<protein>
    <recommendedName>
        <fullName evidence="4">NADP-dependent oxidoreductase domain-containing protein</fullName>
    </recommendedName>
</protein>
<comment type="caution">
    <text evidence="5">The sequence shown here is derived from an EMBL/GenBank/DDBJ whole genome shotgun (WGS) entry which is preliminary data.</text>
</comment>
<dbReference type="InterPro" id="IPR023210">
    <property type="entry name" value="NADP_OxRdtase_dom"/>
</dbReference>
<gene>
    <name evidence="5" type="ORF">ETSY1_39855</name>
</gene>
<name>W4L6L4_ENTF1</name>
<evidence type="ECO:0000259" key="4">
    <source>
        <dbReference type="Pfam" id="PF00248"/>
    </source>
</evidence>
<proteinExistence type="predicted"/>
<feature type="binding site" evidence="2">
    <location>
        <position position="102"/>
    </location>
    <ligand>
        <name>substrate</name>
    </ligand>
</feature>
<dbReference type="PROSITE" id="PS00062">
    <property type="entry name" value="ALDOKETO_REDUCTASE_2"/>
    <property type="match status" value="1"/>
</dbReference>
<evidence type="ECO:0000256" key="1">
    <source>
        <dbReference type="PIRSR" id="PIRSR000097-1"/>
    </source>
</evidence>
<dbReference type="PATRIC" id="fig|1429438.4.peg.7470"/>
<dbReference type="PANTHER" id="PTHR43638">
    <property type="entry name" value="OXIDOREDUCTASE, ALDO/KETO REDUCTASE FAMILY PROTEIN"/>
    <property type="match status" value="1"/>
</dbReference>
<dbReference type="SUPFAM" id="SSF51430">
    <property type="entry name" value="NAD(P)-linked oxidoreductase"/>
    <property type="match status" value="1"/>
</dbReference>
<dbReference type="Proteomes" id="UP000019141">
    <property type="component" value="Unassembled WGS sequence"/>
</dbReference>
<dbReference type="InterPro" id="IPR036812">
    <property type="entry name" value="NAD(P)_OxRdtase_dom_sf"/>
</dbReference>
<sequence length="267" mass="29985">MEFQKLGNTDVDIPEVGLGAWKYRGGVEPLRHGIDLGAYLIDTAEIYGTEAIVGEAIADRRDRVFLATKVAGNHVHYDDVLRAAEASLSRLKTDVIDLYQIHWPNDRVPIADTMRAMETLVDRGQVRYIGVSNFSVPQLQQAQAAMQHQAIVSNQVLYSLNQRSIERELLPYCQAHNITIMAYTPLDDGRLAVRSRLRRRRGMKDLEAVAAETQKTLAQVALNWCTSRSHVMVIPKSDRIERIEENCGASGWRLSAEQVARLDAAFT</sequence>
<keyword evidence="6" id="KW-1185">Reference proteome</keyword>
<dbReference type="CDD" id="cd19072">
    <property type="entry name" value="AKR_AKR3F1-like"/>
    <property type="match status" value="1"/>
</dbReference>